<accession>A0A1V9YV18</accession>
<dbReference type="Proteomes" id="UP000243217">
    <property type="component" value="Unassembled WGS sequence"/>
</dbReference>
<comment type="caution">
    <text evidence="1">The sequence shown here is derived from an EMBL/GenBank/DDBJ whole genome shotgun (WGS) entry which is preliminary data.</text>
</comment>
<gene>
    <name evidence="1" type="ORF">THRCLA_22695</name>
</gene>
<dbReference type="AlphaFoldDB" id="A0A1V9YV18"/>
<dbReference type="EMBL" id="JNBS01002750">
    <property type="protein sequence ID" value="OQR89423.1"/>
    <property type="molecule type" value="Genomic_DNA"/>
</dbReference>
<sequence length="135" mass="15302">MLFEWACGLREVVTFEGGLGGITTISTRNDPLTMSTLEDTRPQSLFYLFQCCAEYVTSLQQKYQANDLTTRRGVPIGICNRNDRSITSMWLLNTTTLKLEQIGLVIHFTSPPLAWYKNILTAGESTWLVYVLNDI</sequence>
<protein>
    <submittedName>
        <fullName evidence="1">Uncharacterized protein</fullName>
    </submittedName>
</protein>
<organism evidence="1 2">
    <name type="scientific">Thraustotheca clavata</name>
    <dbReference type="NCBI Taxonomy" id="74557"/>
    <lineage>
        <taxon>Eukaryota</taxon>
        <taxon>Sar</taxon>
        <taxon>Stramenopiles</taxon>
        <taxon>Oomycota</taxon>
        <taxon>Saprolegniomycetes</taxon>
        <taxon>Saprolegniales</taxon>
        <taxon>Achlyaceae</taxon>
        <taxon>Thraustotheca</taxon>
    </lineage>
</organism>
<name>A0A1V9YV18_9STRA</name>
<reference evidence="1 2" key="1">
    <citation type="journal article" date="2014" name="Genome Biol. Evol.">
        <title>The secreted proteins of Achlya hypogyna and Thraustotheca clavata identify the ancestral oomycete secretome and reveal gene acquisitions by horizontal gene transfer.</title>
        <authorList>
            <person name="Misner I."/>
            <person name="Blouin N."/>
            <person name="Leonard G."/>
            <person name="Richards T.A."/>
            <person name="Lane C.E."/>
        </authorList>
    </citation>
    <scope>NUCLEOTIDE SEQUENCE [LARGE SCALE GENOMIC DNA]</scope>
    <source>
        <strain evidence="1 2">ATCC 34112</strain>
    </source>
</reference>
<proteinExistence type="predicted"/>
<evidence type="ECO:0000313" key="2">
    <source>
        <dbReference type="Proteomes" id="UP000243217"/>
    </source>
</evidence>
<evidence type="ECO:0000313" key="1">
    <source>
        <dbReference type="EMBL" id="OQR89423.1"/>
    </source>
</evidence>
<keyword evidence="2" id="KW-1185">Reference proteome</keyword>